<feature type="compositionally biased region" description="Polar residues" evidence="8">
    <location>
        <begin position="797"/>
        <end position="812"/>
    </location>
</feature>
<evidence type="ECO:0008006" key="13">
    <source>
        <dbReference type="Google" id="ProtNLM"/>
    </source>
</evidence>
<evidence type="ECO:0000256" key="5">
    <source>
        <dbReference type="ARBA" id="ARBA00023089"/>
    </source>
</evidence>
<dbReference type="FunFam" id="1.25.40.90:FF:000037">
    <property type="entry name" value="Enhancer of ag-4 2"/>
    <property type="match status" value="1"/>
</dbReference>
<evidence type="ECO:0000313" key="12">
    <source>
        <dbReference type="Proteomes" id="UP001386955"/>
    </source>
</evidence>
<dbReference type="InterPro" id="IPR000313">
    <property type="entry name" value="PWWP_dom"/>
</dbReference>
<feature type="compositionally biased region" description="Polar residues" evidence="8">
    <location>
        <begin position="1208"/>
        <end position="1236"/>
    </location>
</feature>
<dbReference type="EMBL" id="JAYMYS010000002">
    <property type="protein sequence ID" value="KAK7407789.1"/>
    <property type="molecule type" value="Genomic_DNA"/>
</dbReference>
<keyword evidence="12" id="KW-1185">Reference proteome</keyword>
<evidence type="ECO:0000256" key="6">
    <source>
        <dbReference type="ARBA" id="ARBA00023163"/>
    </source>
</evidence>
<proteinExistence type="predicted"/>
<feature type="compositionally biased region" description="Pro residues" evidence="8">
    <location>
        <begin position="1128"/>
        <end position="1185"/>
    </location>
</feature>
<dbReference type="GO" id="GO:0006397">
    <property type="term" value="P:mRNA processing"/>
    <property type="evidence" value="ECO:0007669"/>
    <property type="project" value="UniProtKB-KW"/>
</dbReference>
<dbReference type="PROSITE" id="PS51391">
    <property type="entry name" value="CID"/>
    <property type="match status" value="1"/>
</dbReference>
<dbReference type="Proteomes" id="UP001386955">
    <property type="component" value="Unassembled WGS sequence"/>
</dbReference>
<feature type="compositionally biased region" description="Polar residues" evidence="8">
    <location>
        <begin position="248"/>
        <end position="263"/>
    </location>
</feature>
<dbReference type="Pfam" id="PF00855">
    <property type="entry name" value="PWWP"/>
    <property type="match status" value="1"/>
</dbReference>
<sequence>MPPPRRRGANKAKANGNLKLGDLVLAKVKGFPYWPAKISRSEDWEKPPDPKKFFVQFFGTKEIAFVAPADIQAFTNETKTKLSARCQGKTKYFTQAVKEICAAFEELERQKASGLKEDADDSHIGSGTPSVDGVVANVKGATDAMVLNVEKANMYVGDVGSNLEKCTLRCEESGSHGEKSSVSGLPIDSSSPILLPVIESKPSIVAELNKHINKSDLDDRSCLKVEVSDIKDVCNVNDLKQADNVQSVSANGNNSRKTVNGSRSKVADNRKRSGEISRAFLKDENCLSTAGLSLKDQNKGKNALSGKYSPDSLKSDSDINSESKNKSLLRLKTSLKVKNELQKSFVGSEPERKKSFKQNKTQVHGKRNLGTSETSHATKKLKCTDTKDNKTLKSLSEDGKSGLPSSPVYDTEFKQIKLKRSTSCLKTEKGLPSRGGQISLVGSDDSVCELMPGTKHDTQVVQQAMPDPASIASGERTETSSLRLKGDANNLTIKQVQRRRRAVCLFDDDDGNEAKTPVHGGAAKDVKSPFVSEVMKNNDAFLENTDVAQLDTGKPTAIEDSHFKEPSSELHNDNLLAGHPQKEADEVIPAHLTHSPRKLDSKQSPPKVEELSSISPVNSPHSVPTSKSIPEQYKSSKCMIQVSSNYTQMKADNVSSKNLNSISSSQSQVTNKKKPASSGETSKTTPKTLPLAIKVPVTTENLKEFDTFRVQRTEVGTEEKNSLYNVSRTPETQTMKHLIAAAQAKRRQVAQSQSHPLDLYYTQGGTPSPSTVQPFLSVSSNFCQADWQGVHDHPTLASPSTNGYHSTSQNQHGAEENEDKRVCSVQRDLRGSLSGGTEAAVARDAFEGMIETLSRTKESIGRATRLAIDCAKYGIANEVVELLIRKLENETSFHRKVDLFFLVDSITQCSHNQKGIAEASYIPTVQGGLSRLLGAAAPPGASARENRRQCLKVLRLWLERKIFPASVLRRCMDNIGVSNDDMTVSFSLRRPSRAERSFDDPIREMEGMVVDEYGSNDTFQLPGFLSSHMFEDEENGFPINASPAADPTRTVGDSETSTVTPSDKRHCILEDVDGELEMEDVSGHLKEERPVLLNSPYEMDSQLQGSGRILDTALNISADIPDILEGSPPLPLDSPPSPPPLPSSPPPSPPPPPPPPPLSSSPPPPPPMLQPPPPPLPPPSLPPSLVPQSSGSSQSPLLSQTLVPHLQPHQSSPMSGYQQSIPHDFSSSTNGNQMAGNSFPGGPNNSVVKSEILQQPSACFPPMASCNSQELSVFNPPRQLEYGQNDMYLNSQVPQSNLQFQAANPPFPPRQMHPALPQNSSNQYSYPKPTVQQPLPHSFHPPFSLPSLPDGQRQFVANEQWRMPSSEFTNNQQGLWIGRNPSCPGPPFGQEDYFRPPVERPPINNVGFQHANSSNVLTHPMTGHAVPLMSCRPDIPAVNLPLLVDRLSREGEHPHLEDLYDQSHVNASGEGGYQRSHWRSGAIERLKSLEKRDWKKRFNGEVGPLGRHNLQAWDHRLTSLETELLRSTRIRRHALAGTISEKQKEQAWICHAMPFGWNTIVDIFNCLISWWVGGSKVKVDDIALVILWPKAYRRLF</sequence>
<feature type="region of interest" description="Disordered" evidence="8">
    <location>
        <begin position="1121"/>
        <end position="1246"/>
    </location>
</feature>
<feature type="region of interest" description="Disordered" evidence="8">
    <location>
        <begin position="1041"/>
        <end position="1062"/>
    </location>
</feature>
<evidence type="ECO:0000259" key="9">
    <source>
        <dbReference type="PROSITE" id="PS50812"/>
    </source>
</evidence>
<dbReference type="GO" id="GO:0009908">
    <property type="term" value="P:flower development"/>
    <property type="evidence" value="ECO:0007669"/>
    <property type="project" value="UniProtKB-KW"/>
</dbReference>
<accession>A0AAN9SZT8</accession>
<name>A0AAN9SZT8_PSOTE</name>
<evidence type="ECO:0000256" key="4">
    <source>
        <dbReference type="ARBA" id="ARBA00023015"/>
    </source>
</evidence>
<evidence type="ECO:0000256" key="3">
    <source>
        <dbReference type="ARBA" id="ARBA00022664"/>
    </source>
</evidence>
<dbReference type="SUPFAM" id="SSF63748">
    <property type="entry name" value="Tudor/PWWP/MBT"/>
    <property type="match status" value="1"/>
</dbReference>
<feature type="region of interest" description="Disordered" evidence="8">
    <location>
        <begin position="344"/>
        <end position="381"/>
    </location>
</feature>
<dbReference type="PROSITE" id="PS50812">
    <property type="entry name" value="PWWP"/>
    <property type="match status" value="1"/>
</dbReference>
<feature type="compositionally biased region" description="Polar residues" evidence="8">
    <location>
        <begin position="612"/>
        <end position="634"/>
    </location>
</feature>
<organism evidence="11 12">
    <name type="scientific">Psophocarpus tetragonolobus</name>
    <name type="common">Winged bean</name>
    <name type="synonym">Dolichos tetragonolobus</name>
    <dbReference type="NCBI Taxonomy" id="3891"/>
    <lineage>
        <taxon>Eukaryota</taxon>
        <taxon>Viridiplantae</taxon>
        <taxon>Streptophyta</taxon>
        <taxon>Embryophyta</taxon>
        <taxon>Tracheophyta</taxon>
        <taxon>Spermatophyta</taxon>
        <taxon>Magnoliopsida</taxon>
        <taxon>eudicotyledons</taxon>
        <taxon>Gunneridae</taxon>
        <taxon>Pentapetalae</taxon>
        <taxon>rosids</taxon>
        <taxon>fabids</taxon>
        <taxon>Fabales</taxon>
        <taxon>Fabaceae</taxon>
        <taxon>Papilionoideae</taxon>
        <taxon>50 kb inversion clade</taxon>
        <taxon>NPAAA clade</taxon>
        <taxon>indigoferoid/millettioid clade</taxon>
        <taxon>Phaseoleae</taxon>
        <taxon>Psophocarpus</taxon>
    </lineage>
</organism>
<feature type="region of interest" description="Disordered" evidence="8">
    <location>
        <begin position="297"/>
        <end position="324"/>
    </location>
</feature>
<feature type="compositionally biased region" description="Low complexity" evidence="8">
    <location>
        <begin position="1186"/>
        <end position="1200"/>
    </location>
</feature>
<comment type="subcellular location">
    <subcellularLocation>
        <location evidence="1">Nucleus</location>
    </subcellularLocation>
</comment>
<evidence type="ECO:0000256" key="2">
    <source>
        <dbReference type="ARBA" id="ARBA00022473"/>
    </source>
</evidence>
<keyword evidence="3" id="KW-0507">mRNA processing</keyword>
<dbReference type="Gene3D" id="2.30.30.140">
    <property type="match status" value="1"/>
</dbReference>
<feature type="compositionally biased region" description="Polar residues" evidence="8">
    <location>
        <begin position="1051"/>
        <end position="1061"/>
    </location>
</feature>
<comment type="caution">
    <text evidence="11">The sequence shown here is derived from an EMBL/GenBank/DDBJ whole genome shotgun (WGS) entry which is preliminary data.</text>
</comment>
<keyword evidence="7" id="KW-0539">Nucleus</keyword>
<keyword evidence="4" id="KW-0805">Transcription regulation</keyword>
<evidence type="ECO:0000313" key="11">
    <source>
        <dbReference type="EMBL" id="KAK7407789.1"/>
    </source>
</evidence>
<dbReference type="SMART" id="SM00293">
    <property type="entry name" value="PWWP"/>
    <property type="match status" value="1"/>
</dbReference>
<feature type="region of interest" description="Disordered" evidence="8">
    <location>
        <begin position="654"/>
        <end position="687"/>
    </location>
</feature>
<evidence type="ECO:0000256" key="8">
    <source>
        <dbReference type="SAM" id="MobiDB-lite"/>
    </source>
</evidence>
<feature type="compositionally biased region" description="Basic and acidic residues" evidence="8">
    <location>
        <begin position="313"/>
        <end position="324"/>
    </location>
</feature>
<evidence type="ECO:0000256" key="1">
    <source>
        <dbReference type="ARBA" id="ARBA00004123"/>
    </source>
</evidence>
<feature type="region of interest" description="Disordered" evidence="8">
    <location>
        <begin position="790"/>
        <end position="821"/>
    </location>
</feature>
<dbReference type="PANTHER" id="PTHR12550">
    <property type="entry name" value="HEPATOMA-DERIVED GROWTH FACTOR-RELATED"/>
    <property type="match status" value="1"/>
</dbReference>
<feature type="domain" description="CID" evidence="10">
    <location>
        <begin position="838"/>
        <end position="979"/>
    </location>
</feature>
<dbReference type="Pfam" id="PF04818">
    <property type="entry name" value="CID"/>
    <property type="match status" value="1"/>
</dbReference>
<dbReference type="InterPro" id="IPR008942">
    <property type="entry name" value="ENTH_VHS"/>
</dbReference>
<dbReference type="SMART" id="SM00582">
    <property type="entry name" value="RPR"/>
    <property type="match status" value="1"/>
</dbReference>
<feature type="region of interest" description="Disordered" evidence="8">
    <location>
        <begin position="248"/>
        <end position="272"/>
    </location>
</feature>
<evidence type="ECO:0000259" key="10">
    <source>
        <dbReference type="PROSITE" id="PS51391"/>
    </source>
</evidence>
<gene>
    <name evidence="11" type="ORF">VNO78_09873</name>
</gene>
<feature type="region of interest" description="Disordered" evidence="8">
    <location>
        <begin position="1299"/>
        <end position="1322"/>
    </location>
</feature>
<keyword evidence="2" id="KW-0217">Developmental protein</keyword>
<evidence type="ECO:0000256" key="7">
    <source>
        <dbReference type="ARBA" id="ARBA00023242"/>
    </source>
</evidence>
<feature type="compositionally biased region" description="Polar residues" evidence="8">
    <location>
        <begin position="678"/>
        <end position="687"/>
    </location>
</feature>
<dbReference type="GO" id="GO:0005634">
    <property type="term" value="C:nucleus"/>
    <property type="evidence" value="ECO:0007669"/>
    <property type="project" value="UniProtKB-SubCell"/>
</dbReference>
<protein>
    <recommendedName>
        <fullName evidence="13">ENHANCER OF AG-4 protein 2</fullName>
    </recommendedName>
</protein>
<feature type="compositionally biased region" description="Low complexity" evidence="8">
    <location>
        <begin position="654"/>
        <end position="670"/>
    </location>
</feature>
<keyword evidence="5" id="KW-0287">Flowering</keyword>
<dbReference type="InterPro" id="IPR006569">
    <property type="entry name" value="CID_dom"/>
</dbReference>
<keyword evidence="6" id="KW-0804">Transcription</keyword>
<dbReference type="PANTHER" id="PTHR12550:SF70">
    <property type="entry name" value="JIL-1 ANCHORING AND STABILIZING PROTEIN, ISOFORM A"/>
    <property type="match status" value="1"/>
</dbReference>
<feature type="domain" description="PWWP" evidence="9">
    <location>
        <begin position="20"/>
        <end position="77"/>
    </location>
</feature>
<dbReference type="Gene3D" id="1.25.40.90">
    <property type="match status" value="1"/>
</dbReference>
<reference evidence="11 12" key="1">
    <citation type="submission" date="2024-01" db="EMBL/GenBank/DDBJ databases">
        <title>The genomes of 5 underutilized Papilionoideae crops provide insights into root nodulation and disease resistanc.</title>
        <authorList>
            <person name="Jiang F."/>
        </authorList>
    </citation>
    <scope>NUCLEOTIDE SEQUENCE [LARGE SCALE GENOMIC DNA]</scope>
    <source>
        <strain evidence="11">DUOXIRENSHENG_FW03</strain>
        <tissue evidence="11">Leaves</tissue>
    </source>
</reference>
<feature type="region of interest" description="Disordered" evidence="8">
    <location>
        <begin position="595"/>
        <end position="634"/>
    </location>
</feature>